<evidence type="ECO:0000313" key="12">
    <source>
        <dbReference type="EnsemblPlants" id="EMT19963"/>
    </source>
</evidence>
<feature type="domain" description="Plant heme peroxidase family profile" evidence="11">
    <location>
        <begin position="1"/>
        <end position="85"/>
    </location>
</feature>
<dbReference type="GO" id="GO:0006979">
    <property type="term" value="P:response to oxidative stress"/>
    <property type="evidence" value="ECO:0007669"/>
    <property type="project" value="InterPro"/>
</dbReference>
<keyword evidence="4" id="KW-0349">Heme</keyword>
<comment type="cofactor">
    <cofactor evidence="2">
        <name>heme b</name>
        <dbReference type="ChEBI" id="CHEBI:60344"/>
    </cofactor>
</comment>
<keyword evidence="6 10" id="KW-0106">Calcium</keyword>
<dbReference type="GO" id="GO:0140825">
    <property type="term" value="F:lactoperoxidase activity"/>
    <property type="evidence" value="ECO:0007669"/>
    <property type="project" value="UniProtKB-EC"/>
</dbReference>
<dbReference type="PANTHER" id="PTHR31517:SF48">
    <property type="entry name" value="PEROXIDASE 16-RELATED"/>
    <property type="match status" value="1"/>
</dbReference>
<evidence type="ECO:0000256" key="5">
    <source>
        <dbReference type="ARBA" id="ARBA00022723"/>
    </source>
</evidence>
<sequence length="86" mass="9349">MDPGSFLTFDLGYYHTVLKHRAQLRSDAALVTNAVGRADIAGVMSSPSEVFFEVFSRSMARLGAVQVKTGSQGEMEIRKHCAVVNS</sequence>
<dbReference type="InterPro" id="IPR002016">
    <property type="entry name" value="Haem_peroxidase"/>
</dbReference>
<dbReference type="AlphaFoldDB" id="R7WD40"/>
<dbReference type="GO" id="GO:0020037">
    <property type="term" value="F:heme binding"/>
    <property type="evidence" value="ECO:0007669"/>
    <property type="project" value="InterPro"/>
</dbReference>
<evidence type="ECO:0000256" key="8">
    <source>
        <dbReference type="ARBA" id="ARBA00023004"/>
    </source>
</evidence>
<dbReference type="InterPro" id="IPR010255">
    <property type="entry name" value="Haem_peroxidase_sf"/>
</dbReference>
<evidence type="ECO:0000259" key="11">
    <source>
        <dbReference type="PROSITE" id="PS50873"/>
    </source>
</evidence>
<protein>
    <recommendedName>
        <fullName evidence="11">Plant heme peroxidase family profile domain-containing protein</fullName>
    </recommendedName>
</protein>
<reference evidence="12" key="1">
    <citation type="submission" date="2015-06" db="UniProtKB">
        <authorList>
            <consortium name="EnsemblPlants"/>
        </authorList>
    </citation>
    <scope>IDENTIFICATION</scope>
</reference>
<evidence type="ECO:0000256" key="10">
    <source>
        <dbReference type="PIRSR" id="PIRSR600823-3"/>
    </source>
</evidence>
<dbReference type="EnsemblPlants" id="EMT19963">
    <property type="protein sequence ID" value="EMT19963"/>
    <property type="gene ID" value="F775_43425"/>
</dbReference>
<keyword evidence="5 10" id="KW-0479">Metal-binding</keyword>
<proteinExistence type="predicted"/>
<keyword evidence="9" id="KW-0376">Hydrogen peroxide</keyword>
<feature type="binding site" evidence="10">
    <location>
        <position position="10"/>
    </location>
    <ligand>
        <name>Ca(2+)</name>
        <dbReference type="ChEBI" id="CHEBI:29108"/>
        <label>2</label>
    </ligand>
</feature>
<evidence type="ECO:0000256" key="2">
    <source>
        <dbReference type="ARBA" id="ARBA00001970"/>
    </source>
</evidence>
<dbReference type="Gene3D" id="1.10.520.10">
    <property type="match status" value="1"/>
</dbReference>
<evidence type="ECO:0000256" key="3">
    <source>
        <dbReference type="ARBA" id="ARBA00022559"/>
    </source>
</evidence>
<dbReference type="PROSITE" id="PS50873">
    <property type="entry name" value="PEROXIDASE_4"/>
    <property type="match status" value="1"/>
</dbReference>
<dbReference type="ExpressionAtlas" id="R7WD40">
    <property type="expression patterns" value="baseline"/>
</dbReference>
<keyword evidence="3" id="KW-0575">Peroxidase</keyword>
<dbReference type="GO" id="GO:0042744">
    <property type="term" value="P:hydrogen peroxide catabolic process"/>
    <property type="evidence" value="ECO:0007669"/>
    <property type="project" value="UniProtKB-KW"/>
</dbReference>
<evidence type="ECO:0000256" key="1">
    <source>
        <dbReference type="ARBA" id="ARBA00000189"/>
    </source>
</evidence>
<keyword evidence="7" id="KW-0560">Oxidoreductase</keyword>
<dbReference type="Gene3D" id="1.10.420.10">
    <property type="entry name" value="Peroxidase, domain 2"/>
    <property type="match status" value="1"/>
</dbReference>
<dbReference type="InterPro" id="IPR000823">
    <property type="entry name" value="Peroxidase_pln"/>
</dbReference>
<evidence type="ECO:0000256" key="4">
    <source>
        <dbReference type="ARBA" id="ARBA00022617"/>
    </source>
</evidence>
<organism evidence="12">
    <name type="scientific">Aegilops tauschii</name>
    <name type="common">Tausch's goatgrass</name>
    <name type="synonym">Aegilops squarrosa</name>
    <dbReference type="NCBI Taxonomy" id="37682"/>
    <lineage>
        <taxon>Eukaryota</taxon>
        <taxon>Viridiplantae</taxon>
        <taxon>Streptophyta</taxon>
        <taxon>Embryophyta</taxon>
        <taxon>Tracheophyta</taxon>
        <taxon>Spermatophyta</taxon>
        <taxon>Magnoliopsida</taxon>
        <taxon>Liliopsida</taxon>
        <taxon>Poales</taxon>
        <taxon>Poaceae</taxon>
        <taxon>BOP clade</taxon>
        <taxon>Pooideae</taxon>
        <taxon>Triticodae</taxon>
        <taxon>Triticeae</taxon>
        <taxon>Triticinae</taxon>
        <taxon>Aegilops</taxon>
    </lineage>
</organism>
<feature type="binding site" evidence="10">
    <location>
        <position position="2"/>
    </location>
    <ligand>
        <name>Ca(2+)</name>
        <dbReference type="ChEBI" id="CHEBI:29108"/>
        <label>2</label>
    </ligand>
</feature>
<evidence type="ECO:0000256" key="9">
    <source>
        <dbReference type="ARBA" id="ARBA00023324"/>
    </source>
</evidence>
<dbReference type="SUPFAM" id="SSF48113">
    <property type="entry name" value="Heme-dependent peroxidases"/>
    <property type="match status" value="1"/>
</dbReference>
<name>R7WD40_AEGTA</name>
<comment type="cofactor">
    <cofactor evidence="10">
        <name>Ca(2+)</name>
        <dbReference type="ChEBI" id="CHEBI:29108"/>
    </cofactor>
    <text evidence="10">Binds 2 calcium ions per subunit.</text>
</comment>
<keyword evidence="8" id="KW-0408">Iron</keyword>
<dbReference type="GO" id="GO:0046872">
    <property type="term" value="F:metal ion binding"/>
    <property type="evidence" value="ECO:0007669"/>
    <property type="project" value="UniProtKB-KW"/>
</dbReference>
<dbReference type="PANTHER" id="PTHR31517">
    <property type="match status" value="1"/>
</dbReference>
<accession>R7WD40</accession>
<comment type="catalytic activity">
    <reaction evidence="1">
        <text>2 a phenolic donor + H2O2 = 2 a phenolic radical donor + 2 H2O</text>
        <dbReference type="Rhea" id="RHEA:56136"/>
        <dbReference type="ChEBI" id="CHEBI:15377"/>
        <dbReference type="ChEBI" id="CHEBI:16240"/>
        <dbReference type="ChEBI" id="CHEBI:139520"/>
        <dbReference type="ChEBI" id="CHEBI:139521"/>
        <dbReference type="EC" id="1.11.1.7"/>
    </reaction>
</comment>
<evidence type="ECO:0000256" key="7">
    <source>
        <dbReference type="ARBA" id="ARBA00023002"/>
    </source>
</evidence>
<evidence type="ECO:0000256" key="6">
    <source>
        <dbReference type="ARBA" id="ARBA00022837"/>
    </source>
</evidence>